<feature type="transmembrane region" description="Helical" evidence="3">
    <location>
        <begin position="745"/>
        <end position="766"/>
    </location>
</feature>
<dbReference type="EMBL" id="CAJVPV010000538">
    <property type="protein sequence ID" value="CAG8462053.1"/>
    <property type="molecule type" value="Genomic_DNA"/>
</dbReference>
<feature type="coiled-coil region" evidence="1">
    <location>
        <begin position="843"/>
        <end position="895"/>
    </location>
</feature>
<evidence type="ECO:0000256" key="2">
    <source>
        <dbReference type="SAM" id="MobiDB-lite"/>
    </source>
</evidence>
<reference evidence="4" key="1">
    <citation type="submission" date="2021-06" db="EMBL/GenBank/DDBJ databases">
        <authorList>
            <person name="Kallberg Y."/>
            <person name="Tangrot J."/>
            <person name="Rosling A."/>
        </authorList>
    </citation>
    <scope>NUCLEOTIDE SEQUENCE</scope>
    <source>
        <strain evidence="4">CL551</strain>
    </source>
</reference>
<keyword evidence="3" id="KW-1133">Transmembrane helix</keyword>
<keyword evidence="3" id="KW-0472">Membrane</keyword>
<accession>A0A9N8VW20</accession>
<dbReference type="OrthoDB" id="2352140at2759"/>
<evidence type="ECO:0000256" key="1">
    <source>
        <dbReference type="SAM" id="Coils"/>
    </source>
</evidence>
<dbReference type="Proteomes" id="UP000789342">
    <property type="component" value="Unassembled WGS sequence"/>
</dbReference>
<protein>
    <submittedName>
        <fullName evidence="4">11757_t:CDS:1</fullName>
    </submittedName>
</protein>
<dbReference type="AlphaFoldDB" id="A0A9N8VW20"/>
<dbReference type="InterPro" id="IPR015943">
    <property type="entry name" value="WD40/YVTN_repeat-like_dom_sf"/>
</dbReference>
<evidence type="ECO:0000313" key="4">
    <source>
        <dbReference type="EMBL" id="CAG8462053.1"/>
    </source>
</evidence>
<keyword evidence="3" id="KW-0812">Transmembrane</keyword>
<sequence length="899" mass="106263">MSDRENPLDLDIRIEIPEEEKKKNTPHHGKEITKIVCSPRSNYVATWSDYDKSACIYHITNGHEYPQYETLFNIGILGEDFSEAELTDLSDSKDIVLRTRRDAALVKLTSMKWFLLRSSDERSEIINSTFFTDGDCVIVETNYSETTGYLFTASDGTCKKEFVISENNDGDNIKLSTEGKIFLCNRAIHVLMQWDIKTLKLEKQWILRWNFSPHNLDFVINESHTLLAIWKYEFIYVYSMETYSIVASCSIDGDVKECYFLAPDIGERLLVVCHRKSRMHFYLLDPYTLVNPIDAKKLIMPEYDKDLIGELSWPHTIKNSRLFYIFDEGRLRIRRLVRGNWIEYLWSELGDFNQISVHPLERKNENLMWNSLNKVYNSLFNDDTLPFINEEMKYDGENLCKWNVKFTTDKVLLSAKKRDHVHQDWIQVEESRNAYLVKDEHSHRCKASEYVIAIKLTEDDDLFMVTRSGIFIWTINSEKEIQLQYFWRPANNNGEEKNIFFHELTPDPYIIITKKLDYKIPGDSELMKDFEDPFKVGLYGEYIMGELLSSNKTELIEKLLDALIQLTIENDEISNIQLLNIVSHYFVELSQNYPDIADKFLSQIAFFIPGDDPPFEIVEHNSSYKHRQYFGEYVNIYSVSSFNKFITFLSTNVIVKVITKFTRKLLSIFTGLINIFVQKEEKKSTIRLIFPLSGLATYPNEYSVLRELLIPQTNSFTEYDKLDLYKWWNGEALLDFKWNTFGRKYYLLIWFIYTIFLVCFATAVTLSSQFSFTTLRNLLIATIALGSWHLFFEIRQLFFDKEKYISSPWNYFVRKLKDIIISVQNNKYPDSNSPYISPKLLTLIQMKDKRAEREKEIKEHEKKFRENEEKRNREIREIKELIMRLSQSIQNEEETTQEH</sequence>
<dbReference type="Gene3D" id="2.130.10.10">
    <property type="entry name" value="YVTN repeat-like/Quinoprotein amine dehydrogenase"/>
    <property type="match status" value="1"/>
</dbReference>
<evidence type="ECO:0000313" key="5">
    <source>
        <dbReference type="Proteomes" id="UP000789342"/>
    </source>
</evidence>
<keyword evidence="5" id="KW-1185">Reference proteome</keyword>
<comment type="caution">
    <text evidence="4">The sequence shown here is derived from an EMBL/GenBank/DDBJ whole genome shotgun (WGS) entry which is preliminary data.</text>
</comment>
<feature type="region of interest" description="Disordered" evidence="2">
    <location>
        <begin position="1"/>
        <end position="29"/>
    </location>
</feature>
<dbReference type="SUPFAM" id="SSF69322">
    <property type="entry name" value="Tricorn protease domain 2"/>
    <property type="match status" value="1"/>
</dbReference>
<keyword evidence="1" id="KW-0175">Coiled coil</keyword>
<evidence type="ECO:0000256" key="3">
    <source>
        <dbReference type="SAM" id="Phobius"/>
    </source>
</evidence>
<organism evidence="4 5">
    <name type="scientific">Acaulospora morrowiae</name>
    <dbReference type="NCBI Taxonomy" id="94023"/>
    <lineage>
        <taxon>Eukaryota</taxon>
        <taxon>Fungi</taxon>
        <taxon>Fungi incertae sedis</taxon>
        <taxon>Mucoromycota</taxon>
        <taxon>Glomeromycotina</taxon>
        <taxon>Glomeromycetes</taxon>
        <taxon>Diversisporales</taxon>
        <taxon>Acaulosporaceae</taxon>
        <taxon>Acaulospora</taxon>
    </lineage>
</organism>
<gene>
    <name evidence="4" type="ORF">AMORRO_LOCUS1443</name>
</gene>
<name>A0A9N8VW20_9GLOM</name>
<proteinExistence type="predicted"/>
<feature type="transmembrane region" description="Helical" evidence="3">
    <location>
        <begin position="778"/>
        <end position="798"/>
    </location>
</feature>